<dbReference type="STRING" id="637905.SVI_0071"/>
<proteinExistence type="predicted"/>
<dbReference type="OrthoDB" id="7107943at2"/>
<evidence type="ECO:0000313" key="1">
    <source>
        <dbReference type="EMBL" id="BAJ00042.1"/>
    </source>
</evidence>
<gene>
    <name evidence="1" type="ordered locus">SVI_0071</name>
</gene>
<dbReference type="InterPro" id="IPR036406">
    <property type="entry name" value="Coprogen_oxidase_aer_sf"/>
</dbReference>
<reference evidence="2" key="1">
    <citation type="journal article" date="2010" name="Mol. Biosyst.">
        <title>Complete genome sequence and comparative analysis of Shewanella violacea, a psychrophilic and piezophilic bacterium from deep sea floor sediments.</title>
        <authorList>
            <person name="Aono E."/>
            <person name="Baba T."/>
            <person name="Ara T."/>
            <person name="Nishi T."/>
            <person name="Nakamichi T."/>
            <person name="Inamoto E."/>
            <person name="Toyonaga H."/>
            <person name="Hasegawa M."/>
            <person name="Takai Y."/>
            <person name="Okumura Y."/>
            <person name="Baba M."/>
            <person name="Tomita M."/>
            <person name="Kato C."/>
            <person name="Oshima T."/>
            <person name="Nakasone K."/>
            <person name="Mori H."/>
        </authorList>
    </citation>
    <scope>NUCLEOTIDE SEQUENCE [LARGE SCALE GENOMIC DNA]</scope>
    <source>
        <strain evidence="2">JCM 10179 / CIP 106290 / LMG 19151 / DSS12</strain>
    </source>
</reference>
<evidence type="ECO:0008006" key="3">
    <source>
        <dbReference type="Google" id="ProtNLM"/>
    </source>
</evidence>
<dbReference type="AlphaFoldDB" id="D4ZDC0"/>
<dbReference type="HOGENOM" id="CLU_3103758_0_0_6"/>
<dbReference type="GO" id="GO:0006779">
    <property type="term" value="P:porphyrin-containing compound biosynthetic process"/>
    <property type="evidence" value="ECO:0007669"/>
    <property type="project" value="InterPro"/>
</dbReference>
<sequence>MAQALTETYAYATSPRNQVRWEYMYTPEAGSPEALLYTDFLKPRDWLGLNK</sequence>
<name>D4ZDC0_SHEVD</name>
<organism evidence="1 2">
    <name type="scientific">Shewanella violacea (strain JCM 10179 / CIP 106290 / LMG 19151 / DSS12)</name>
    <dbReference type="NCBI Taxonomy" id="637905"/>
    <lineage>
        <taxon>Bacteria</taxon>
        <taxon>Pseudomonadati</taxon>
        <taxon>Pseudomonadota</taxon>
        <taxon>Gammaproteobacteria</taxon>
        <taxon>Alteromonadales</taxon>
        <taxon>Shewanellaceae</taxon>
        <taxon>Shewanella</taxon>
    </lineage>
</organism>
<accession>D4ZDC0</accession>
<dbReference type="EMBL" id="AP011177">
    <property type="protein sequence ID" value="BAJ00042.1"/>
    <property type="molecule type" value="Genomic_DNA"/>
</dbReference>
<dbReference type="KEGG" id="svo:SVI_0071"/>
<dbReference type="Gene3D" id="3.40.1500.10">
    <property type="entry name" value="Coproporphyrinogen III oxidase, aerobic"/>
    <property type="match status" value="1"/>
</dbReference>
<evidence type="ECO:0000313" key="2">
    <source>
        <dbReference type="Proteomes" id="UP000002350"/>
    </source>
</evidence>
<dbReference type="SUPFAM" id="SSF102886">
    <property type="entry name" value="Coproporphyrinogen III oxidase"/>
    <property type="match status" value="1"/>
</dbReference>
<protein>
    <recommendedName>
        <fullName evidence="3">Coproporphyrinogen III oxidase</fullName>
    </recommendedName>
</protein>
<dbReference type="Proteomes" id="UP000002350">
    <property type="component" value="Chromosome"/>
</dbReference>
<dbReference type="GO" id="GO:0004109">
    <property type="term" value="F:coproporphyrinogen oxidase activity"/>
    <property type="evidence" value="ECO:0007669"/>
    <property type="project" value="InterPro"/>
</dbReference>
<keyword evidence="2" id="KW-1185">Reference proteome</keyword>